<dbReference type="PANTHER" id="PTHR43452:SF6">
    <property type="entry name" value="PYRUVATE DECARBOXYLASE 2"/>
    <property type="match status" value="1"/>
</dbReference>
<evidence type="ECO:0000256" key="5">
    <source>
        <dbReference type="ARBA" id="ARBA00023052"/>
    </source>
</evidence>
<reference evidence="6 7" key="1">
    <citation type="submission" date="2024-04" db="EMBL/GenBank/DDBJ databases">
        <authorList>
            <person name="Fracassetti M."/>
        </authorList>
    </citation>
    <scope>NUCLEOTIDE SEQUENCE [LARGE SCALE GENOMIC DNA]</scope>
</reference>
<evidence type="ECO:0000313" key="7">
    <source>
        <dbReference type="Proteomes" id="UP001497516"/>
    </source>
</evidence>
<organism evidence="6 7">
    <name type="scientific">Linum trigynum</name>
    <dbReference type="NCBI Taxonomy" id="586398"/>
    <lineage>
        <taxon>Eukaryota</taxon>
        <taxon>Viridiplantae</taxon>
        <taxon>Streptophyta</taxon>
        <taxon>Embryophyta</taxon>
        <taxon>Tracheophyta</taxon>
        <taxon>Spermatophyta</taxon>
        <taxon>Magnoliopsida</taxon>
        <taxon>eudicotyledons</taxon>
        <taxon>Gunneridae</taxon>
        <taxon>Pentapetalae</taxon>
        <taxon>rosids</taxon>
        <taxon>fabids</taxon>
        <taxon>Malpighiales</taxon>
        <taxon>Linaceae</taxon>
        <taxon>Linum</taxon>
    </lineage>
</organism>
<dbReference type="GO" id="GO:0046872">
    <property type="term" value="F:metal ion binding"/>
    <property type="evidence" value="ECO:0007669"/>
    <property type="project" value="UniProtKB-KW"/>
</dbReference>
<dbReference type="EMBL" id="OZ034819">
    <property type="protein sequence ID" value="CAL1395706.1"/>
    <property type="molecule type" value="Genomic_DNA"/>
</dbReference>
<keyword evidence="3" id="KW-0479">Metal-binding</keyword>
<dbReference type="AlphaFoldDB" id="A0AAV2FBN1"/>
<dbReference type="GO" id="GO:0004737">
    <property type="term" value="F:pyruvate decarboxylase activity"/>
    <property type="evidence" value="ECO:0007669"/>
    <property type="project" value="TreeGrafter"/>
</dbReference>
<dbReference type="GO" id="GO:0005829">
    <property type="term" value="C:cytosol"/>
    <property type="evidence" value="ECO:0007669"/>
    <property type="project" value="TreeGrafter"/>
</dbReference>
<dbReference type="InterPro" id="IPR012110">
    <property type="entry name" value="PDC/IPDC-like"/>
</dbReference>
<evidence type="ECO:0000256" key="3">
    <source>
        <dbReference type="ARBA" id="ARBA00022723"/>
    </source>
</evidence>
<accession>A0AAV2FBN1</accession>
<name>A0AAV2FBN1_9ROSI</name>
<evidence type="ECO:0000256" key="1">
    <source>
        <dbReference type="ARBA" id="ARBA00001964"/>
    </source>
</evidence>
<proteinExistence type="inferred from homology"/>
<dbReference type="Proteomes" id="UP001497516">
    <property type="component" value="Chromosome 6"/>
</dbReference>
<dbReference type="PANTHER" id="PTHR43452">
    <property type="entry name" value="PYRUVATE DECARBOXYLASE"/>
    <property type="match status" value="1"/>
</dbReference>
<evidence type="ECO:0000256" key="2">
    <source>
        <dbReference type="ARBA" id="ARBA00007812"/>
    </source>
</evidence>
<evidence type="ECO:0000256" key="4">
    <source>
        <dbReference type="ARBA" id="ARBA00022842"/>
    </source>
</evidence>
<gene>
    <name evidence="6" type="ORF">LTRI10_LOCUS36119</name>
</gene>
<dbReference type="GO" id="GO:0000949">
    <property type="term" value="P:aromatic amino acid family catabolic process to alcohol via Ehrlich pathway"/>
    <property type="evidence" value="ECO:0007669"/>
    <property type="project" value="TreeGrafter"/>
</dbReference>
<comment type="cofactor">
    <cofactor evidence="1">
        <name>thiamine diphosphate</name>
        <dbReference type="ChEBI" id="CHEBI:58937"/>
    </cofactor>
</comment>
<keyword evidence="7" id="KW-1185">Reference proteome</keyword>
<keyword evidence="5" id="KW-0786">Thiamine pyrophosphate</keyword>
<keyword evidence="4" id="KW-0460">Magnesium</keyword>
<evidence type="ECO:0000313" key="6">
    <source>
        <dbReference type="EMBL" id="CAL1395706.1"/>
    </source>
</evidence>
<comment type="similarity">
    <text evidence="2">Belongs to the TPP enzyme family.</text>
</comment>
<protein>
    <submittedName>
        <fullName evidence="6">Uncharacterized protein</fullName>
    </submittedName>
</protein>
<sequence length="79" mass="8553">MNTDRRAYRIDPNILESDLARETTVAMAAIDATTKFLNKAVKPVLVDVAKLRVAKNCDVFVKLADACGYALDVIPSGKG</sequence>